<dbReference type="SUPFAM" id="SSF47413">
    <property type="entry name" value="lambda repressor-like DNA-binding domains"/>
    <property type="match status" value="1"/>
</dbReference>
<reference evidence="3 4" key="1">
    <citation type="submission" date="2017-07" db="EMBL/GenBank/DDBJ databases">
        <title>Flavobacterium cyanobacteriorum sp. nov., isolated from cyanobacterial aggregates in a eutrophic lake.</title>
        <authorList>
            <person name="Cai H."/>
        </authorList>
    </citation>
    <scope>NUCLEOTIDE SEQUENCE [LARGE SCALE GENOMIC DNA]</scope>
    <source>
        <strain evidence="3 4">TH167</strain>
    </source>
</reference>
<dbReference type="AlphaFoldDB" id="A0A255ZJ16"/>
<evidence type="ECO:0000313" key="3">
    <source>
        <dbReference type="EMBL" id="OYQ41533.1"/>
    </source>
</evidence>
<dbReference type="InterPro" id="IPR001387">
    <property type="entry name" value="Cro/C1-type_HTH"/>
</dbReference>
<sequence>MKLAFAKKIRQLRLLKNHTVKEVAFYLEIDASTYHRLESGKSSNWLKYLPKLLEFYKINEEQLFLGLPEDVVARKAVENNHAADSYLLNFFQKEIEKRDDLLNGLKKDLEQLRALNDKQFKELRFLKKNTF</sequence>
<accession>A0A255ZJ16</accession>
<evidence type="ECO:0000313" key="4">
    <source>
        <dbReference type="Proteomes" id="UP000216035"/>
    </source>
</evidence>
<keyword evidence="1" id="KW-0175">Coiled coil</keyword>
<feature type="domain" description="HTH cro/C1-type" evidence="2">
    <location>
        <begin position="9"/>
        <end position="63"/>
    </location>
</feature>
<dbReference type="SMART" id="SM00530">
    <property type="entry name" value="HTH_XRE"/>
    <property type="match status" value="1"/>
</dbReference>
<gene>
    <name evidence="3" type="ORF">CHX27_12740</name>
</gene>
<dbReference type="Proteomes" id="UP000216035">
    <property type="component" value="Unassembled WGS sequence"/>
</dbReference>
<comment type="caution">
    <text evidence="3">The sequence shown here is derived from an EMBL/GenBank/DDBJ whole genome shotgun (WGS) entry which is preliminary data.</text>
</comment>
<proteinExistence type="predicted"/>
<protein>
    <recommendedName>
        <fullName evidence="2">HTH cro/C1-type domain-containing protein</fullName>
    </recommendedName>
</protein>
<dbReference type="Pfam" id="PF01381">
    <property type="entry name" value="HTH_3"/>
    <property type="match status" value="1"/>
</dbReference>
<evidence type="ECO:0000256" key="1">
    <source>
        <dbReference type="SAM" id="Coils"/>
    </source>
</evidence>
<evidence type="ECO:0000259" key="2">
    <source>
        <dbReference type="PROSITE" id="PS50943"/>
    </source>
</evidence>
<dbReference type="EMBL" id="NOXX01000218">
    <property type="protein sequence ID" value="OYQ41533.1"/>
    <property type="molecule type" value="Genomic_DNA"/>
</dbReference>
<dbReference type="RefSeq" id="WP_094487144.1">
    <property type="nucleotide sequence ID" value="NZ_NOXX01000218.1"/>
</dbReference>
<dbReference type="CDD" id="cd00093">
    <property type="entry name" value="HTH_XRE"/>
    <property type="match status" value="1"/>
</dbReference>
<dbReference type="Gene3D" id="1.10.260.40">
    <property type="entry name" value="lambda repressor-like DNA-binding domains"/>
    <property type="match status" value="1"/>
</dbReference>
<organism evidence="3 4">
    <name type="scientific">Flavobacterium aurantiibacter</name>
    <dbReference type="NCBI Taxonomy" id="2023067"/>
    <lineage>
        <taxon>Bacteria</taxon>
        <taxon>Pseudomonadati</taxon>
        <taxon>Bacteroidota</taxon>
        <taxon>Flavobacteriia</taxon>
        <taxon>Flavobacteriales</taxon>
        <taxon>Flavobacteriaceae</taxon>
        <taxon>Flavobacterium</taxon>
    </lineage>
</organism>
<dbReference type="GO" id="GO:0003677">
    <property type="term" value="F:DNA binding"/>
    <property type="evidence" value="ECO:0007669"/>
    <property type="project" value="InterPro"/>
</dbReference>
<name>A0A255ZJ16_9FLAO</name>
<feature type="coiled-coil region" evidence="1">
    <location>
        <begin position="95"/>
        <end position="129"/>
    </location>
</feature>
<dbReference type="PROSITE" id="PS50943">
    <property type="entry name" value="HTH_CROC1"/>
    <property type="match status" value="1"/>
</dbReference>
<keyword evidence="4" id="KW-1185">Reference proteome</keyword>
<dbReference type="InterPro" id="IPR010982">
    <property type="entry name" value="Lambda_DNA-bd_dom_sf"/>
</dbReference>